<accession>A0A921RMV9</accession>
<organism evidence="2 3">
    <name type="scientific">Sorghum bicolor</name>
    <name type="common">Sorghum</name>
    <name type="synonym">Sorghum vulgare</name>
    <dbReference type="NCBI Taxonomy" id="4558"/>
    <lineage>
        <taxon>Eukaryota</taxon>
        <taxon>Viridiplantae</taxon>
        <taxon>Streptophyta</taxon>
        <taxon>Embryophyta</taxon>
        <taxon>Tracheophyta</taxon>
        <taxon>Spermatophyta</taxon>
        <taxon>Magnoliopsida</taxon>
        <taxon>Liliopsida</taxon>
        <taxon>Poales</taxon>
        <taxon>Poaceae</taxon>
        <taxon>PACMAD clade</taxon>
        <taxon>Panicoideae</taxon>
        <taxon>Andropogonodae</taxon>
        <taxon>Andropogoneae</taxon>
        <taxon>Sorghinae</taxon>
        <taxon>Sorghum</taxon>
    </lineage>
</organism>
<proteinExistence type="predicted"/>
<dbReference type="AlphaFoldDB" id="A0A921RMV9"/>
<evidence type="ECO:0000256" key="1">
    <source>
        <dbReference type="SAM" id="MobiDB-lite"/>
    </source>
</evidence>
<protein>
    <submittedName>
        <fullName evidence="2">Uncharacterized protein</fullName>
    </submittedName>
</protein>
<reference evidence="2" key="2">
    <citation type="submission" date="2020-10" db="EMBL/GenBank/DDBJ databases">
        <authorList>
            <person name="Cooper E.A."/>
            <person name="Brenton Z.W."/>
            <person name="Flinn B.S."/>
            <person name="Jenkins J."/>
            <person name="Shu S."/>
            <person name="Flowers D."/>
            <person name="Luo F."/>
            <person name="Wang Y."/>
            <person name="Xia P."/>
            <person name="Barry K."/>
            <person name="Daum C."/>
            <person name="Lipzen A."/>
            <person name="Yoshinaga Y."/>
            <person name="Schmutz J."/>
            <person name="Saski C."/>
            <person name="Vermerris W."/>
            <person name="Kresovich S."/>
        </authorList>
    </citation>
    <scope>NUCLEOTIDE SEQUENCE</scope>
</reference>
<feature type="region of interest" description="Disordered" evidence="1">
    <location>
        <begin position="1"/>
        <end position="55"/>
    </location>
</feature>
<evidence type="ECO:0000313" key="3">
    <source>
        <dbReference type="Proteomes" id="UP000807115"/>
    </source>
</evidence>
<evidence type="ECO:0000313" key="2">
    <source>
        <dbReference type="EMBL" id="KAG0542361.1"/>
    </source>
</evidence>
<reference evidence="2" key="1">
    <citation type="journal article" date="2019" name="BMC Genomics">
        <title>A new reference genome for Sorghum bicolor reveals high levels of sequence similarity between sweet and grain genotypes: implications for the genetics of sugar metabolism.</title>
        <authorList>
            <person name="Cooper E.A."/>
            <person name="Brenton Z.W."/>
            <person name="Flinn B.S."/>
            <person name="Jenkins J."/>
            <person name="Shu S."/>
            <person name="Flowers D."/>
            <person name="Luo F."/>
            <person name="Wang Y."/>
            <person name="Xia P."/>
            <person name="Barry K."/>
            <person name="Daum C."/>
            <person name="Lipzen A."/>
            <person name="Yoshinaga Y."/>
            <person name="Schmutz J."/>
            <person name="Saski C."/>
            <person name="Vermerris W."/>
            <person name="Kresovich S."/>
        </authorList>
    </citation>
    <scope>NUCLEOTIDE SEQUENCE</scope>
</reference>
<name>A0A921RMV9_SORBI</name>
<gene>
    <name evidence="2" type="ORF">BDA96_02G097000</name>
</gene>
<dbReference type="Proteomes" id="UP000807115">
    <property type="component" value="Chromosome 2"/>
</dbReference>
<comment type="caution">
    <text evidence="2">The sequence shown here is derived from an EMBL/GenBank/DDBJ whole genome shotgun (WGS) entry which is preliminary data.</text>
</comment>
<sequence>MVGGTRCGRPDAPNLEVMGRGLGSNEVWPRRRRPGAGELQPRSPRAPPPPSFARASPASLSLLDAGGAVLTLTRGWDVDAAAVCGQARHGLCSGRRRRVHG</sequence>
<dbReference type="EMBL" id="CM027681">
    <property type="protein sequence ID" value="KAG0542361.1"/>
    <property type="molecule type" value="Genomic_DNA"/>
</dbReference>